<dbReference type="InterPro" id="IPR011528">
    <property type="entry name" value="NERD"/>
</dbReference>
<evidence type="ECO:0000313" key="3">
    <source>
        <dbReference type="Proteomes" id="UP001172142"/>
    </source>
</evidence>
<feature type="domain" description="NERD" evidence="1">
    <location>
        <begin position="41"/>
        <end position="159"/>
    </location>
</feature>
<sequence length="319" mass="37142">MDKMTICMLTKTEGLERLLGRLPANHPELKFIQSEWHRSASGQRGEGRLASRFKEFQLEEPFFMLWDVNLKMDNWPVQMDGLLLTERCAIIIESKNISGNIHFDEKTGEFYRFDENDAKTVIEDPHVQLNKHIRFLTAWFKLRKIILPVRGLIVFTAKKCEFIAKPPGAPICKNYQMSEILLKIWSASPPQTPSHKLSKIKKTLLSNQTPFKQIPLCNRYFIQADDLKTGVYCRVCQSYGMQRIKRSWQCRHCGERDSTAHFLAVQEYFTLVGTKLTNQKFRHFCGIESPFVASRLLSQLNSETTGELKMRTYKLKEIE</sequence>
<dbReference type="RefSeq" id="WP_301855626.1">
    <property type="nucleotide sequence ID" value="NZ_JAUJWU010000001.1"/>
</dbReference>
<keyword evidence="3" id="KW-1185">Reference proteome</keyword>
<proteinExistence type="predicted"/>
<organism evidence="2 3">
    <name type="scientific">Planococcus shenhongbingii</name>
    <dbReference type="NCBI Taxonomy" id="3058398"/>
    <lineage>
        <taxon>Bacteria</taxon>
        <taxon>Bacillati</taxon>
        <taxon>Bacillota</taxon>
        <taxon>Bacilli</taxon>
        <taxon>Bacillales</taxon>
        <taxon>Caryophanaceae</taxon>
        <taxon>Planococcus</taxon>
    </lineage>
</organism>
<dbReference type="PROSITE" id="PS50965">
    <property type="entry name" value="NERD"/>
    <property type="match status" value="1"/>
</dbReference>
<comment type="caution">
    <text evidence="2">The sequence shown here is derived from an EMBL/GenBank/DDBJ whole genome shotgun (WGS) entry which is preliminary data.</text>
</comment>
<accession>A0ABT8NB65</accession>
<name>A0ABT8NB65_9BACL</name>
<dbReference type="Pfam" id="PF08378">
    <property type="entry name" value="NERD"/>
    <property type="match status" value="1"/>
</dbReference>
<gene>
    <name evidence="2" type="ORF">QWY13_06390</name>
</gene>
<evidence type="ECO:0000259" key="1">
    <source>
        <dbReference type="PROSITE" id="PS50965"/>
    </source>
</evidence>
<protein>
    <submittedName>
        <fullName evidence="2">Nuclease-related domain-containing protein</fullName>
    </submittedName>
</protein>
<dbReference type="EMBL" id="JAUJWU010000001">
    <property type="protein sequence ID" value="MDN7245125.1"/>
    <property type="molecule type" value="Genomic_DNA"/>
</dbReference>
<dbReference type="Proteomes" id="UP001172142">
    <property type="component" value="Unassembled WGS sequence"/>
</dbReference>
<evidence type="ECO:0000313" key="2">
    <source>
        <dbReference type="EMBL" id="MDN7245125.1"/>
    </source>
</evidence>
<reference evidence="2 3" key="1">
    <citation type="submission" date="2023-07" db="EMBL/GenBank/DDBJ databases">
        <title>Novel species in genus Planococcus.</title>
        <authorList>
            <person name="Ning S."/>
        </authorList>
    </citation>
    <scope>NUCLEOTIDE SEQUENCE [LARGE SCALE GENOMIC DNA]</scope>
    <source>
        <strain evidence="2 3">N017</strain>
    </source>
</reference>